<gene>
    <name evidence="12" type="primary">NAG1_1</name>
    <name evidence="12" type="ORF">H4R18_001444</name>
</gene>
<dbReference type="PIRSF" id="PIRSF001093">
    <property type="entry name" value="B-hxosamndse_ab_euk"/>
    <property type="match status" value="1"/>
</dbReference>
<feature type="domain" description="Beta-hexosaminidase eukaryotic type N-terminal" evidence="11">
    <location>
        <begin position="20"/>
        <end position="136"/>
    </location>
</feature>
<sequence length="545" mass="59591">MRIVAALVGLVACTEAAASVWPIPALLTNGNSTTSIQNTLVLSSNTTAAVMKDALSRYTAIIAKEALTPPADYKLARPSAAGKLGSLAIKVGSSDETLSLETDESYTLDVPVSGEAVLSAKTVYGALRGLETFSQLIVSYGGSRFITGTPVHIEDQPVLAHRGVMLDTARNYYPVADIKRTLDAMSYNKLNVFHWHIVDAQSWPVESRSYPGLQLNSSYAADMRYSYSDVQGVISYAQARGIRVIPEFDMPGHMYVVGETYPELVSCLNKQPGWDQYAAEPPSGQLNIAKPAAAEFAMGLIGEYAKLFTDKVFHIGGDEVNRKCWEEDPDVKAYLAGNSSATVETLLADFYAKVHGAVEGKERVGMSWEETLFHSEYTPPKDTIIQTWIDEQSIPKTVAKGYRSVASPAASYYLDCGHGSWLTNHDGGSWCDPFKTWMHIYNFDPWANVTDSAQRKLIIGAEVALWSEQSDTVTLDKYMWPRAAAMAETAWSGKTDASGHVRTTGEVAQRLHNQRFRMVGRGIGAEPLQPLWCARNPGGCFLPTS</sequence>
<dbReference type="PRINTS" id="PR00738">
    <property type="entry name" value="GLHYDRLASE20"/>
</dbReference>
<proteinExistence type="inferred from homology"/>
<comment type="similarity">
    <text evidence="2 7">Belongs to the glycosyl hydrolase 20 family.</text>
</comment>
<evidence type="ECO:0000256" key="3">
    <source>
        <dbReference type="ARBA" id="ARBA00022729"/>
    </source>
</evidence>
<evidence type="ECO:0000259" key="10">
    <source>
        <dbReference type="Pfam" id="PF00728"/>
    </source>
</evidence>
<dbReference type="GO" id="GO:0016020">
    <property type="term" value="C:membrane"/>
    <property type="evidence" value="ECO:0007669"/>
    <property type="project" value="TreeGrafter"/>
</dbReference>
<comment type="catalytic activity">
    <reaction evidence="1 7">
        <text>Hydrolysis of terminal non-reducing N-acetyl-D-hexosamine residues in N-acetyl-beta-D-hexosaminides.</text>
        <dbReference type="EC" id="3.2.1.52"/>
    </reaction>
</comment>
<dbReference type="GO" id="GO:0016853">
    <property type="term" value="F:isomerase activity"/>
    <property type="evidence" value="ECO:0007669"/>
    <property type="project" value="UniProtKB-KW"/>
</dbReference>
<dbReference type="InterPro" id="IPR029018">
    <property type="entry name" value="Hex-like_dom2"/>
</dbReference>
<dbReference type="SUPFAM" id="SSF55545">
    <property type="entry name" value="beta-N-acetylhexosaminidase-like domain"/>
    <property type="match status" value="1"/>
</dbReference>
<protein>
    <recommendedName>
        <fullName evidence="7">Beta-hexosaminidase</fullName>
        <ecNumber evidence="7">3.2.1.52</ecNumber>
    </recommendedName>
</protein>
<dbReference type="InterPro" id="IPR015883">
    <property type="entry name" value="Glyco_hydro_20_cat"/>
</dbReference>
<dbReference type="InterPro" id="IPR029019">
    <property type="entry name" value="HEX_eukaryotic_N"/>
</dbReference>
<dbReference type="FunFam" id="3.20.20.80:FF:000063">
    <property type="entry name" value="Beta-hexosaminidase"/>
    <property type="match status" value="1"/>
</dbReference>
<comment type="caution">
    <text evidence="12">The sequence shown here is derived from an EMBL/GenBank/DDBJ whole genome shotgun (WGS) entry which is preliminary data.</text>
</comment>
<feature type="active site" description="Proton donor" evidence="8">
    <location>
        <position position="319"/>
    </location>
</feature>
<dbReference type="GO" id="GO:0005975">
    <property type="term" value="P:carbohydrate metabolic process"/>
    <property type="evidence" value="ECO:0007669"/>
    <property type="project" value="InterPro"/>
</dbReference>
<keyword evidence="6 7" id="KW-0326">Glycosidase</keyword>
<dbReference type="EC" id="3.2.1.52" evidence="7"/>
<dbReference type="Gene3D" id="3.30.379.10">
    <property type="entry name" value="Chitobiase/beta-hexosaminidase domain 2-like"/>
    <property type="match status" value="1"/>
</dbReference>
<evidence type="ECO:0000256" key="5">
    <source>
        <dbReference type="ARBA" id="ARBA00023180"/>
    </source>
</evidence>
<keyword evidence="3 9" id="KW-0732">Signal</keyword>
<keyword evidence="5" id="KW-0325">Glycoprotein</keyword>
<dbReference type="Gene3D" id="3.20.20.80">
    <property type="entry name" value="Glycosidases"/>
    <property type="match status" value="1"/>
</dbReference>
<evidence type="ECO:0000256" key="7">
    <source>
        <dbReference type="PIRNR" id="PIRNR001093"/>
    </source>
</evidence>
<dbReference type="OrthoDB" id="428480at2759"/>
<accession>A0A9W8HKL5</accession>
<name>A0A9W8HKL5_9FUNG</name>
<reference evidence="12" key="1">
    <citation type="submission" date="2022-07" db="EMBL/GenBank/DDBJ databases">
        <title>Phylogenomic reconstructions and comparative analyses of Kickxellomycotina fungi.</title>
        <authorList>
            <person name="Reynolds N.K."/>
            <person name="Stajich J.E."/>
            <person name="Barry K."/>
            <person name="Grigoriev I.V."/>
            <person name="Crous P."/>
            <person name="Smith M.E."/>
        </authorList>
    </citation>
    <scope>NUCLEOTIDE SEQUENCE</scope>
    <source>
        <strain evidence="12">NBRC 105414</strain>
    </source>
</reference>
<evidence type="ECO:0000259" key="11">
    <source>
        <dbReference type="Pfam" id="PF14845"/>
    </source>
</evidence>
<organism evidence="12 13">
    <name type="scientific">Coemansia javaensis</name>
    <dbReference type="NCBI Taxonomy" id="2761396"/>
    <lineage>
        <taxon>Eukaryota</taxon>
        <taxon>Fungi</taxon>
        <taxon>Fungi incertae sedis</taxon>
        <taxon>Zoopagomycota</taxon>
        <taxon>Kickxellomycotina</taxon>
        <taxon>Kickxellomycetes</taxon>
        <taxon>Kickxellales</taxon>
        <taxon>Kickxellaceae</taxon>
        <taxon>Coemansia</taxon>
    </lineage>
</organism>
<dbReference type="InterPro" id="IPR017853">
    <property type="entry name" value="GH"/>
</dbReference>
<evidence type="ECO:0000256" key="4">
    <source>
        <dbReference type="ARBA" id="ARBA00022801"/>
    </source>
</evidence>
<dbReference type="Pfam" id="PF14845">
    <property type="entry name" value="Glycohydro_20b2"/>
    <property type="match status" value="1"/>
</dbReference>
<dbReference type="SUPFAM" id="SSF51445">
    <property type="entry name" value="(Trans)glycosidases"/>
    <property type="match status" value="1"/>
</dbReference>
<feature type="chain" id="PRO_5040822374" description="Beta-hexosaminidase" evidence="9">
    <location>
        <begin position="19"/>
        <end position="545"/>
    </location>
</feature>
<evidence type="ECO:0000256" key="8">
    <source>
        <dbReference type="PIRSR" id="PIRSR001093-1"/>
    </source>
</evidence>
<keyword evidence="4 7" id="KW-0378">Hydrolase</keyword>
<dbReference type="PANTHER" id="PTHR22600">
    <property type="entry name" value="BETA-HEXOSAMINIDASE"/>
    <property type="match status" value="1"/>
</dbReference>
<evidence type="ECO:0000313" key="12">
    <source>
        <dbReference type="EMBL" id="KAJ2783888.1"/>
    </source>
</evidence>
<dbReference type="AlphaFoldDB" id="A0A9W8HKL5"/>
<dbReference type="Pfam" id="PF00728">
    <property type="entry name" value="Glyco_hydro_20"/>
    <property type="match status" value="1"/>
</dbReference>
<evidence type="ECO:0000256" key="6">
    <source>
        <dbReference type="ARBA" id="ARBA00023295"/>
    </source>
</evidence>
<dbReference type="GO" id="GO:0030203">
    <property type="term" value="P:glycosaminoglycan metabolic process"/>
    <property type="evidence" value="ECO:0007669"/>
    <property type="project" value="TreeGrafter"/>
</dbReference>
<keyword evidence="12" id="KW-0413">Isomerase</keyword>
<dbReference type="PANTHER" id="PTHR22600:SF26">
    <property type="entry name" value="BETA-N-ACETYLHEXOSAMINIDASE"/>
    <property type="match status" value="1"/>
</dbReference>
<keyword evidence="13" id="KW-1185">Reference proteome</keyword>
<feature type="domain" description="Glycoside hydrolase family 20 catalytic" evidence="10">
    <location>
        <begin position="160"/>
        <end position="493"/>
    </location>
</feature>
<dbReference type="GO" id="GO:0004563">
    <property type="term" value="F:beta-N-acetylhexosaminidase activity"/>
    <property type="evidence" value="ECO:0007669"/>
    <property type="project" value="UniProtKB-EC"/>
</dbReference>
<dbReference type="CDD" id="cd06562">
    <property type="entry name" value="GH20_HexA_HexB-like"/>
    <property type="match status" value="1"/>
</dbReference>
<evidence type="ECO:0000313" key="13">
    <source>
        <dbReference type="Proteomes" id="UP001140217"/>
    </source>
</evidence>
<evidence type="ECO:0000256" key="9">
    <source>
        <dbReference type="SAM" id="SignalP"/>
    </source>
</evidence>
<dbReference type="InterPro" id="IPR025705">
    <property type="entry name" value="Beta_hexosaminidase_sua/sub"/>
</dbReference>
<evidence type="ECO:0000256" key="1">
    <source>
        <dbReference type="ARBA" id="ARBA00001231"/>
    </source>
</evidence>
<dbReference type="Proteomes" id="UP001140217">
    <property type="component" value="Unassembled WGS sequence"/>
</dbReference>
<dbReference type="EMBL" id="JANBUL010000037">
    <property type="protein sequence ID" value="KAJ2783888.1"/>
    <property type="molecule type" value="Genomic_DNA"/>
</dbReference>
<evidence type="ECO:0000256" key="2">
    <source>
        <dbReference type="ARBA" id="ARBA00006285"/>
    </source>
</evidence>
<feature type="signal peptide" evidence="9">
    <location>
        <begin position="1"/>
        <end position="18"/>
    </location>
</feature>